<keyword evidence="2" id="KW-0472">Membrane</keyword>
<dbReference type="RefSeq" id="WP_211300039.1">
    <property type="nucleotide sequence ID" value="NZ_PYGE01000006.1"/>
</dbReference>
<dbReference type="Proteomes" id="UP000243528">
    <property type="component" value="Unassembled WGS sequence"/>
</dbReference>
<evidence type="ECO:0000256" key="2">
    <source>
        <dbReference type="SAM" id="Phobius"/>
    </source>
</evidence>
<name>A0A2P8E3Z0_9ACTN</name>
<dbReference type="NCBIfam" id="NF041681">
    <property type="entry name" value="HGxxPAAW"/>
    <property type="match status" value="1"/>
</dbReference>
<accession>A0A2P8E3Z0</accession>
<organism evidence="3 4">
    <name type="scientific">Haloactinopolyspora alba</name>
    <dbReference type="NCBI Taxonomy" id="648780"/>
    <lineage>
        <taxon>Bacteria</taxon>
        <taxon>Bacillati</taxon>
        <taxon>Actinomycetota</taxon>
        <taxon>Actinomycetes</taxon>
        <taxon>Jiangellales</taxon>
        <taxon>Jiangellaceae</taxon>
        <taxon>Haloactinopolyspora</taxon>
    </lineage>
</organism>
<feature type="transmembrane region" description="Helical" evidence="2">
    <location>
        <begin position="37"/>
        <end position="56"/>
    </location>
</feature>
<protein>
    <submittedName>
        <fullName evidence="3">Uncharacterized protein</fullName>
    </submittedName>
</protein>
<reference evidence="3 4" key="1">
    <citation type="submission" date="2018-03" db="EMBL/GenBank/DDBJ databases">
        <title>Genomic Encyclopedia of Archaeal and Bacterial Type Strains, Phase II (KMG-II): from individual species to whole genera.</title>
        <authorList>
            <person name="Goeker M."/>
        </authorList>
    </citation>
    <scope>NUCLEOTIDE SEQUENCE [LARGE SCALE GENOMIC DNA]</scope>
    <source>
        <strain evidence="3 4">DSM 45211</strain>
    </source>
</reference>
<feature type="compositionally biased region" description="Polar residues" evidence="1">
    <location>
        <begin position="74"/>
        <end position="87"/>
    </location>
</feature>
<comment type="caution">
    <text evidence="3">The sequence shown here is derived from an EMBL/GenBank/DDBJ whole genome shotgun (WGS) entry which is preliminary data.</text>
</comment>
<evidence type="ECO:0000313" key="4">
    <source>
        <dbReference type="Proteomes" id="UP000243528"/>
    </source>
</evidence>
<dbReference type="EMBL" id="PYGE01000006">
    <property type="protein sequence ID" value="PSL04183.1"/>
    <property type="molecule type" value="Genomic_DNA"/>
</dbReference>
<dbReference type="Pfam" id="PF20447">
    <property type="entry name" value="DUF6704"/>
    <property type="match status" value="1"/>
</dbReference>
<keyword evidence="4" id="KW-1185">Reference proteome</keyword>
<dbReference type="InterPro" id="IPR046550">
    <property type="entry name" value="DUF6704"/>
</dbReference>
<evidence type="ECO:0000313" key="3">
    <source>
        <dbReference type="EMBL" id="PSL04183.1"/>
    </source>
</evidence>
<feature type="transmembrane region" description="Helical" evidence="2">
    <location>
        <begin position="12"/>
        <end position="31"/>
    </location>
</feature>
<gene>
    <name evidence="3" type="ORF">CLV30_106188</name>
</gene>
<sequence>MAYNSHGHTPAAWTTVIIICIAFVVGAIGVMMLNWPLFWIGGVGLLVVGGIVGKVMQMMGLGQADPQAGRARTDVQNSSVGGQDSSG</sequence>
<dbReference type="AlphaFoldDB" id="A0A2P8E3Z0"/>
<evidence type="ECO:0000256" key="1">
    <source>
        <dbReference type="SAM" id="MobiDB-lite"/>
    </source>
</evidence>
<feature type="region of interest" description="Disordered" evidence="1">
    <location>
        <begin position="67"/>
        <end position="87"/>
    </location>
</feature>
<keyword evidence="2" id="KW-0812">Transmembrane</keyword>
<keyword evidence="2" id="KW-1133">Transmembrane helix</keyword>
<proteinExistence type="predicted"/>